<evidence type="ECO:0000313" key="3">
    <source>
        <dbReference type="EMBL" id="SFU58771.1"/>
    </source>
</evidence>
<proteinExistence type="predicted"/>
<dbReference type="STRING" id="392015.SAMN05421543_104133"/>
<evidence type="ECO:0000256" key="1">
    <source>
        <dbReference type="SAM" id="Phobius"/>
    </source>
</evidence>
<dbReference type="Gene3D" id="2.60.40.1630">
    <property type="entry name" value="bacillus anthracis domain"/>
    <property type="match status" value="1"/>
</dbReference>
<dbReference type="RefSeq" id="WP_074950307.1">
    <property type="nucleotide sequence ID" value="NZ_FPBV01000004.1"/>
</dbReference>
<evidence type="ECO:0000259" key="2">
    <source>
        <dbReference type="Pfam" id="PF13786"/>
    </source>
</evidence>
<keyword evidence="4" id="KW-1185">Reference proteome</keyword>
<dbReference type="Proteomes" id="UP000183508">
    <property type="component" value="Unassembled WGS sequence"/>
</dbReference>
<dbReference type="AlphaFoldDB" id="A0A1I7HDM6"/>
<dbReference type="EMBL" id="FPBV01000004">
    <property type="protein sequence ID" value="SFU58771.1"/>
    <property type="molecule type" value="Genomic_DNA"/>
</dbReference>
<organism evidence="3 4">
    <name type="scientific">Alicyclobacillus macrosporangiidus</name>
    <dbReference type="NCBI Taxonomy" id="392015"/>
    <lineage>
        <taxon>Bacteria</taxon>
        <taxon>Bacillati</taxon>
        <taxon>Bacillota</taxon>
        <taxon>Bacilli</taxon>
        <taxon>Bacillales</taxon>
        <taxon>Alicyclobacillaceae</taxon>
        <taxon>Alicyclobacillus</taxon>
    </lineage>
</organism>
<accession>A0A1I7HDM6</accession>
<keyword evidence="1" id="KW-1133">Transmembrane helix</keyword>
<feature type="domain" description="DUF4179" evidence="2">
    <location>
        <begin position="57"/>
        <end position="135"/>
    </location>
</feature>
<gene>
    <name evidence="3" type="ORF">SAMN05421543_104133</name>
</gene>
<protein>
    <recommendedName>
        <fullName evidence="2">DUF4179 domain-containing protein</fullName>
    </recommendedName>
</protein>
<dbReference type="OrthoDB" id="2662236at2"/>
<evidence type="ECO:0000313" key="4">
    <source>
        <dbReference type="Proteomes" id="UP000183508"/>
    </source>
</evidence>
<sequence length="493" mass="52193">MDALEERLMRSRERVWQHTLALDERAVMRRAQAVERVGVISKAEKGEGAPRTPGGIRRRRWAVGGLAAAGVILACGFAAPQLLHLGRDFNLLGTSVSPPDVRTPELQGYGQKVGQSVTSHGITLTIGNVYADPVRFEFDLVESFGPDAPAKPVIRDQDIQIDVDGRPIRGFSGGEFQPTDDGRYAGVVFEPMQNEQPFWTLPEQFTLHVHVRHIGDVAGTWDFSIPVSRAKMAAATRVLHPNVRSEASGVTFDVDEVDAAPDETLIFATVTAPPGVRQDAGMAFDIGGIRSAFVVDDKGHLLGRQILGWMDAGQDPAGRAKYRIVMAVGKLPAGVRTLTVVPTGWNEGSIRLNSGTLAGAIAGQAGTSAGGGGGTGGSHTVAGDADALPVSVDRVQFLPDKTVVHVKANVPSSALSAAGQRLVDFSLSESVPVPQGEGGREVPRQSIQADPAGQGWELVFAKADPKRTISLDVLWQPPVAGLAVEVPVAPVGR</sequence>
<reference evidence="4" key="1">
    <citation type="submission" date="2016-10" db="EMBL/GenBank/DDBJ databases">
        <authorList>
            <person name="Varghese N."/>
        </authorList>
    </citation>
    <scope>NUCLEOTIDE SEQUENCE [LARGE SCALE GENOMIC DNA]</scope>
    <source>
        <strain evidence="4">DSM 17980</strain>
    </source>
</reference>
<feature type="transmembrane region" description="Helical" evidence="1">
    <location>
        <begin position="61"/>
        <end position="83"/>
    </location>
</feature>
<dbReference type="InterPro" id="IPR025436">
    <property type="entry name" value="DUF4179"/>
</dbReference>
<name>A0A1I7HDM6_9BACL</name>
<keyword evidence="1" id="KW-0472">Membrane</keyword>
<keyword evidence="1" id="KW-0812">Transmembrane</keyword>
<dbReference type="Pfam" id="PF13786">
    <property type="entry name" value="DUF4179"/>
    <property type="match status" value="1"/>
</dbReference>